<comment type="caution">
    <text evidence="2">The sequence shown here is derived from an EMBL/GenBank/DDBJ whole genome shotgun (WGS) entry which is preliminary data.</text>
</comment>
<evidence type="ECO:0000313" key="3">
    <source>
        <dbReference type="Proteomes" id="UP000750334"/>
    </source>
</evidence>
<evidence type="ECO:0000313" key="2">
    <source>
        <dbReference type="EMBL" id="KAG0655795.1"/>
    </source>
</evidence>
<sequence length="696" mass="79113">MSPSNLPNCVTKKKSKRAILKTWLHRSDILFDKTDGTFPADNVDSESFFVPNTLSLRSKGQSPPVIYEFTDIPRLLKVVHDKSHFENKIVIKLELSKDNLPANDLENKKYQSLSRRKLGELKESLRANLERITHSRGKLSTHKNSYLDNDEFSVLENTNDTIKTTESEVKEKNSCFQSFRTNPKDLSILFDYAMNTSVGDLQNGDEITKGSISKNPNLFKRLVYEDASEEDILDEINRHSQCTDNDIPSLFNLGDSSSLYSSLYDLDDDSIDTDALCSAGNYPDDYELNYNSLPDMVNASSVLIGNSSQRMKRQHVVDEEQNSKRQRFNLDYDSFFQPPPIESLSSASSSYSEQVNLTEASYSQEDGGNKKDNELNIIRDIEAAQNRQEKSNVKDNEHHNYEEDVTCESGKLSDFLSKTKVVTIESSDKSSTVPSLVTDDKSTSTSRITSDSSQLYTIPTFRNEAKRLNIARIVTCLRSSSQETVRSIYHNPGGINRRASYRDSHFYDSLPETYFADQSNDVNENNSNTEKNGKCYDLSNESDKIYNSIKSIESGYYNTSMNNCPINNDGNSVHFNDESRLLIYTPKRKGPGTLRNDQILLQQQNLDSNATSELKSILKTKNYTKTDIENARAICCDSVNVKSFMKALNDYEEKRLDDDRSNAISRERQLDRYYSKESHCRNNNILLRAQSCGSDI</sequence>
<dbReference type="EMBL" id="PUHR01000283">
    <property type="protein sequence ID" value="KAG0655795.1"/>
    <property type="molecule type" value="Genomic_DNA"/>
</dbReference>
<organism evidence="2 3">
    <name type="scientific">Maudiozyma exigua</name>
    <name type="common">Yeast</name>
    <name type="synonym">Kazachstania exigua</name>
    <dbReference type="NCBI Taxonomy" id="34358"/>
    <lineage>
        <taxon>Eukaryota</taxon>
        <taxon>Fungi</taxon>
        <taxon>Dikarya</taxon>
        <taxon>Ascomycota</taxon>
        <taxon>Saccharomycotina</taxon>
        <taxon>Saccharomycetes</taxon>
        <taxon>Saccharomycetales</taxon>
        <taxon>Saccharomycetaceae</taxon>
        <taxon>Maudiozyma</taxon>
    </lineage>
</organism>
<keyword evidence="3" id="KW-1185">Reference proteome</keyword>
<protein>
    <submittedName>
        <fullName evidence="2">Uncharacterized protein</fullName>
    </submittedName>
</protein>
<gene>
    <name evidence="2" type="ORF">C6P45_002899</name>
</gene>
<accession>A0A9P6VU45</accession>
<feature type="region of interest" description="Disordered" evidence="1">
    <location>
        <begin position="428"/>
        <end position="447"/>
    </location>
</feature>
<name>A0A9P6VU45_MAUEX</name>
<dbReference type="OrthoDB" id="4035955at2759"/>
<reference evidence="2 3" key="1">
    <citation type="submission" date="2020-11" db="EMBL/GenBank/DDBJ databases">
        <title>Kefir isolates.</title>
        <authorList>
            <person name="Marcisauskas S."/>
            <person name="Kim Y."/>
            <person name="Blasche S."/>
        </authorList>
    </citation>
    <scope>NUCLEOTIDE SEQUENCE [LARGE SCALE GENOMIC DNA]</scope>
    <source>
        <strain evidence="2 3">OG2</strain>
    </source>
</reference>
<dbReference type="Proteomes" id="UP000750334">
    <property type="component" value="Unassembled WGS sequence"/>
</dbReference>
<dbReference type="AlphaFoldDB" id="A0A9P6VU45"/>
<evidence type="ECO:0000256" key="1">
    <source>
        <dbReference type="SAM" id="MobiDB-lite"/>
    </source>
</evidence>
<proteinExistence type="predicted"/>